<reference evidence="3 4" key="1">
    <citation type="submission" date="2020-08" db="EMBL/GenBank/DDBJ databases">
        <title>Sequencing the genomes of 1000 actinobacteria strains.</title>
        <authorList>
            <person name="Klenk H.-P."/>
        </authorList>
    </citation>
    <scope>NUCLEOTIDE SEQUENCE [LARGE SCALE GENOMIC DNA]</scope>
    <source>
        <strain evidence="3 4">DSM 45518</strain>
    </source>
</reference>
<keyword evidence="2" id="KW-0472">Membrane</keyword>
<keyword evidence="2" id="KW-0812">Transmembrane</keyword>
<dbReference type="Proteomes" id="UP000542742">
    <property type="component" value="Unassembled WGS sequence"/>
</dbReference>
<feature type="compositionally biased region" description="Pro residues" evidence="1">
    <location>
        <begin position="102"/>
        <end position="112"/>
    </location>
</feature>
<dbReference type="RefSeq" id="WP_184954650.1">
    <property type="nucleotide sequence ID" value="NZ_BOMC01000059.1"/>
</dbReference>
<dbReference type="EMBL" id="JACHMF010000001">
    <property type="protein sequence ID" value="MBB4696411.1"/>
    <property type="molecule type" value="Genomic_DNA"/>
</dbReference>
<comment type="caution">
    <text evidence="3">The sequence shown here is derived from an EMBL/GenBank/DDBJ whole genome shotgun (WGS) entry which is preliminary data.</text>
</comment>
<feature type="compositionally biased region" description="Low complexity" evidence="1">
    <location>
        <begin position="234"/>
        <end position="243"/>
    </location>
</feature>
<accession>A0A7W7D0F2</accession>
<dbReference type="AlphaFoldDB" id="A0A7W7D0F2"/>
<feature type="compositionally biased region" description="Pro residues" evidence="1">
    <location>
        <begin position="185"/>
        <end position="197"/>
    </location>
</feature>
<organism evidence="3 4">
    <name type="scientific">Paractinoplanes abujensis</name>
    <dbReference type="NCBI Taxonomy" id="882441"/>
    <lineage>
        <taxon>Bacteria</taxon>
        <taxon>Bacillati</taxon>
        <taxon>Actinomycetota</taxon>
        <taxon>Actinomycetes</taxon>
        <taxon>Micromonosporales</taxon>
        <taxon>Micromonosporaceae</taxon>
        <taxon>Paractinoplanes</taxon>
    </lineage>
</organism>
<proteinExistence type="predicted"/>
<keyword evidence="2" id="KW-1133">Transmembrane helix</keyword>
<protein>
    <submittedName>
        <fullName evidence="3">Uncharacterized protein</fullName>
    </submittedName>
</protein>
<feature type="region of interest" description="Disordered" evidence="1">
    <location>
        <begin position="93"/>
        <end position="166"/>
    </location>
</feature>
<evidence type="ECO:0000313" key="4">
    <source>
        <dbReference type="Proteomes" id="UP000542742"/>
    </source>
</evidence>
<feature type="transmembrane region" description="Helical" evidence="2">
    <location>
        <begin position="41"/>
        <end position="61"/>
    </location>
</feature>
<feature type="compositionally biased region" description="Gly residues" evidence="1">
    <location>
        <begin position="319"/>
        <end position="328"/>
    </location>
</feature>
<gene>
    <name evidence="3" type="ORF">BKA14_006559</name>
</gene>
<feature type="compositionally biased region" description="Low complexity" evidence="1">
    <location>
        <begin position="203"/>
        <end position="227"/>
    </location>
</feature>
<feature type="compositionally biased region" description="Low complexity" evidence="1">
    <location>
        <begin position="290"/>
        <end position="306"/>
    </location>
</feature>
<evidence type="ECO:0000313" key="3">
    <source>
        <dbReference type="EMBL" id="MBB4696411.1"/>
    </source>
</evidence>
<feature type="transmembrane region" description="Helical" evidence="2">
    <location>
        <begin position="16"/>
        <end position="34"/>
    </location>
</feature>
<sequence length="407" mass="41815">MPDQDSVAGNARLLRGLIWAGVLLAPVAALVVLLGQSSNTVRFAVLLIAVAIALIGASVLIRSDPVLGRSDVEERVAEEVSALRRELRAEFGGGRGAAPVHGGPPPPMPMPAPAATAQMRQQHLPEEEPSGFFADLPAEGQYPDPFTNNYPENAYPANGYPPNDYAEDEYAADYEQDDFAQPSMPAGPPPTGTPRPPAGGRAGVPVASAAVRPPARTGPGLTTGGRPINPEPTGRAVASAAASVPPPPQVPRQRGAAPVPPPPAPPRAAASVRPGTPYGHQPDSLADDFGASQGYAAQAPAPQPSGVYGSPASGNTYGAPGGTYGGNGNDFDSDEYNGYGAPSYGADYGPAPSTEYGAPQHEPGTTTGDPNYRARRHRPSANDTNVGSLSDFASYGGYTPDPDHGRR</sequence>
<evidence type="ECO:0000256" key="1">
    <source>
        <dbReference type="SAM" id="MobiDB-lite"/>
    </source>
</evidence>
<feature type="region of interest" description="Disordered" evidence="1">
    <location>
        <begin position="179"/>
        <end position="407"/>
    </location>
</feature>
<evidence type="ECO:0000256" key="2">
    <source>
        <dbReference type="SAM" id="Phobius"/>
    </source>
</evidence>
<keyword evidence="4" id="KW-1185">Reference proteome</keyword>
<name>A0A7W7D0F2_9ACTN</name>